<name>A0A9X9Q408_GULGU</name>
<keyword evidence="2" id="KW-1185">Reference proteome</keyword>
<proteinExistence type="predicted"/>
<dbReference type="AlphaFoldDB" id="A0A9X9Q408"/>
<sequence>MIFSENAYEGLRTRFSRQQSQTVWRDLHAIICPLMCAAPDFV</sequence>
<dbReference type="EMBL" id="CYRY02032221">
    <property type="protein sequence ID" value="VCX10087.1"/>
    <property type="molecule type" value="Genomic_DNA"/>
</dbReference>
<gene>
    <name evidence="1" type="ORF">BN2614_LOCUS7</name>
</gene>
<dbReference type="Proteomes" id="UP000269945">
    <property type="component" value="Unassembled WGS sequence"/>
</dbReference>
<protein>
    <submittedName>
        <fullName evidence="1">Uncharacterized protein</fullName>
    </submittedName>
</protein>
<comment type="caution">
    <text evidence="1">The sequence shown here is derived from an EMBL/GenBank/DDBJ whole genome shotgun (WGS) entry which is preliminary data.</text>
</comment>
<accession>A0A9X9Q408</accession>
<evidence type="ECO:0000313" key="1">
    <source>
        <dbReference type="EMBL" id="VCX10087.1"/>
    </source>
</evidence>
<organism evidence="1 2">
    <name type="scientific">Gulo gulo</name>
    <name type="common">Wolverine</name>
    <name type="synonym">Gluton</name>
    <dbReference type="NCBI Taxonomy" id="48420"/>
    <lineage>
        <taxon>Eukaryota</taxon>
        <taxon>Metazoa</taxon>
        <taxon>Chordata</taxon>
        <taxon>Craniata</taxon>
        <taxon>Vertebrata</taxon>
        <taxon>Euteleostomi</taxon>
        <taxon>Mammalia</taxon>
        <taxon>Eutheria</taxon>
        <taxon>Laurasiatheria</taxon>
        <taxon>Carnivora</taxon>
        <taxon>Caniformia</taxon>
        <taxon>Musteloidea</taxon>
        <taxon>Mustelidae</taxon>
        <taxon>Guloninae</taxon>
        <taxon>Gulo</taxon>
    </lineage>
</organism>
<evidence type="ECO:0000313" key="2">
    <source>
        <dbReference type="Proteomes" id="UP000269945"/>
    </source>
</evidence>
<reference evidence="1 2" key="1">
    <citation type="submission" date="2018-10" db="EMBL/GenBank/DDBJ databases">
        <authorList>
            <person name="Ekblom R."/>
            <person name="Jareborg N."/>
        </authorList>
    </citation>
    <scope>NUCLEOTIDE SEQUENCE [LARGE SCALE GENOMIC DNA]</scope>
    <source>
        <tissue evidence="1">Muscle</tissue>
    </source>
</reference>